<keyword evidence="3" id="KW-0813">Transport</keyword>
<dbReference type="STRING" id="589865.DaAHT2_2255"/>
<keyword evidence="5" id="KW-0997">Cell inner membrane</keyword>
<evidence type="ECO:0000313" key="12">
    <source>
        <dbReference type="EMBL" id="ADH86920.1"/>
    </source>
</evidence>
<sequence>MFRFYKLFTGFTAGKQSADKPEIVSIFSTTWFRERTGGAGVRRGLPGHEFWRALVADGRRLELIRSLCVLVLIFFLAQASARLVWSFLLPAPEPAPAITAPAATTPAVRRADDRVNDGARGEKLAALHLFGQPEPQADPEAEAAALSLAMVEAPETTLNLTLKGLLATADGRRGLAVIAERRGKDEVYGVGDTVPGNAEIEAIYPDRVLLRRAGNLETLYLEDRKEEPPVAARPRTRSRTPAAASPDSEPRRVSRSFVNSAMANLPDLARQVEVHIHNPEGGRHGFRLVAPGGSDFLETLGLQPNDILYEVNGIPLTDAGAAMVAFEELRNAREIRLVYERDGRQRSSTIAIR</sequence>
<dbReference type="HOGENOM" id="CLU_784643_0_0_7"/>
<evidence type="ECO:0000256" key="9">
    <source>
        <dbReference type="ARBA" id="ARBA00023136"/>
    </source>
</evidence>
<keyword evidence="7" id="KW-0653">Protein transport</keyword>
<keyword evidence="6" id="KW-0812">Transmembrane</keyword>
<gene>
    <name evidence="12" type="ordered locus">DaAHT2_2255</name>
</gene>
<evidence type="ECO:0000256" key="2">
    <source>
        <dbReference type="ARBA" id="ARBA00007986"/>
    </source>
</evidence>
<evidence type="ECO:0000256" key="3">
    <source>
        <dbReference type="ARBA" id="ARBA00022448"/>
    </source>
</evidence>
<comment type="subcellular location">
    <subcellularLocation>
        <location evidence="1">Cell inner membrane</location>
    </subcellularLocation>
</comment>
<dbReference type="Gene3D" id="2.30.30.830">
    <property type="match status" value="1"/>
</dbReference>
<dbReference type="Proteomes" id="UP000001508">
    <property type="component" value="Chromosome"/>
</dbReference>
<evidence type="ECO:0000256" key="7">
    <source>
        <dbReference type="ARBA" id="ARBA00022927"/>
    </source>
</evidence>
<name>D6Z6F5_DESAT</name>
<dbReference type="GO" id="GO:0015628">
    <property type="term" value="P:protein secretion by the type II secretion system"/>
    <property type="evidence" value="ECO:0007669"/>
    <property type="project" value="InterPro"/>
</dbReference>
<evidence type="ECO:0000256" key="5">
    <source>
        <dbReference type="ARBA" id="ARBA00022519"/>
    </source>
</evidence>
<dbReference type="GO" id="GO:0015627">
    <property type="term" value="C:type II protein secretion system complex"/>
    <property type="evidence" value="ECO:0007669"/>
    <property type="project" value="InterPro"/>
</dbReference>
<dbReference type="GO" id="GO:0005886">
    <property type="term" value="C:plasma membrane"/>
    <property type="evidence" value="ECO:0007669"/>
    <property type="project" value="UniProtKB-SubCell"/>
</dbReference>
<proteinExistence type="inferred from homology"/>
<organism evidence="12 13">
    <name type="scientific">Desulfurivibrio alkaliphilus (strain DSM 19089 / UNIQEM U267 / AHT2)</name>
    <dbReference type="NCBI Taxonomy" id="589865"/>
    <lineage>
        <taxon>Bacteria</taxon>
        <taxon>Pseudomonadati</taxon>
        <taxon>Thermodesulfobacteriota</taxon>
        <taxon>Desulfobulbia</taxon>
        <taxon>Desulfobulbales</taxon>
        <taxon>Desulfobulbaceae</taxon>
        <taxon>Desulfurivibrio</taxon>
    </lineage>
</organism>
<evidence type="ECO:0000259" key="11">
    <source>
        <dbReference type="Pfam" id="PF11356"/>
    </source>
</evidence>
<feature type="region of interest" description="Disordered" evidence="10">
    <location>
        <begin position="225"/>
        <end position="254"/>
    </location>
</feature>
<evidence type="ECO:0000256" key="1">
    <source>
        <dbReference type="ARBA" id="ARBA00004533"/>
    </source>
</evidence>
<keyword evidence="4" id="KW-1003">Cell membrane</keyword>
<dbReference type="NCBIfam" id="TIGR01713">
    <property type="entry name" value="typeII_sec_gspC"/>
    <property type="match status" value="1"/>
</dbReference>
<reference evidence="13" key="1">
    <citation type="submission" date="2010-02" db="EMBL/GenBank/DDBJ databases">
        <title>Complete sequence of Desulfurivibrio alkaliphilus AHT2.</title>
        <authorList>
            <consortium name="US DOE Joint Genome Institute"/>
            <person name="Pitluck S."/>
            <person name="Chertkov O."/>
            <person name="Detter J.C."/>
            <person name="Han C."/>
            <person name="Tapia R."/>
            <person name="Larimer F."/>
            <person name="Land M."/>
            <person name="Hauser L."/>
            <person name="Kyrpides N."/>
            <person name="Mikhailova N."/>
            <person name="Sorokin D.Y."/>
            <person name="Muyzer G."/>
            <person name="Woyke T."/>
        </authorList>
    </citation>
    <scope>NUCLEOTIDE SEQUENCE [LARGE SCALE GENOMIC DNA]</scope>
    <source>
        <strain evidence="13">DSM 19089 / UNIQEM U267 / AHT2</strain>
    </source>
</reference>
<dbReference type="FunCoup" id="D6Z6F5">
    <property type="interactions" value="23"/>
</dbReference>
<dbReference type="InterPro" id="IPR001639">
    <property type="entry name" value="T2SS_protein-GspC"/>
</dbReference>
<protein>
    <submittedName>
        <fullName evidence="12">General secretion pathway protein C</fullName>
    </submittedName>
</protein>
<feature type="compositionally biased region" description="Low complexity" evidence="10">
    <location>
        <begin position="229"/>
        <end position="246"/>
    </location>
</feature>
<dbReference type="EMBL" id="CP001940">
    <property type="protein sequence ID" value="ADH86920.1"/>
    <property type="molecule type" value="Genomic_DNA"/>
</dbReference>
<dbReference type="Gene3D" id="2.30.42.10">
    <property type="match status" value="1"/>
</dbReference>
<evidence type="ECO:0000256" key="8">
    <source>
        <dbReference type="ARBA" id="ARBA00022989"/>
    </source>
</evidence>
<keyword evidence="13" id="KW-1185">Reference proteome</keyword>
<feature type="domain" description="Type II secretion system protein GspC N-terminal" evidence="11">
    <location>
        <begin position="71"/>
        <end position="221"/>
    </location>
</feature>
<evidence type="ECO:0000256" key="4">
    <source>
        <dbReference type="ARBA" id="ARBA00022475"/>
    </source>
</evidence>
<evidence type="ECO:0000313" key="13">
    <source>
        <dbReference type="Proteomes" id="UP000001508"/>
    </source>
</evidence>
<dbReference type="KEGG" id="dak:DaAHT2_2255"/>
<dbReference type="InterPro" id="IPR024961">
    <property type="entry name" value="T2SS_GspC_N"/>
</dbReference>
<keyword evidence="9" id="KW-0472">Membrane</keyword>
<accession>D6Z6F5</accession>
<dbReference type="AlphaFoldDB" id="D6Z6F5"/>
<evidence type="ECO:0000256" key="6">
    <source>
        <dbReference type="ARBA" id="ARBA00022692"/>
    </source>
</evidence>
<keyword evidence="8" id="KW-1133">Transmembrane helix</keyword>
<dbReference type="Pfam" id="PF11356">
    <property type="entry name" value="T2SSC"/>
    <property type="match status" value="1"/>
</dbReference>
<dbReference type="eggNOG" id="COG3031">
    <property type="taxonomic scope" value="Bacteria"/>
</dbReference>
<dbReference type="SUPFAM" id="SSF50156">
    <property type="entry name" value="PDZ domain-like"/>
    <property type="match status" value="1"/>
</dbReference>
<evidence type="ECO:0000256" key="10">
    <source>
        <dbReference type="SAM" id="MobiDB-lite"/>
    </source>
</evidence>
<dbReference type="InterPro" id="IPR036034">
    <property type="entry name" value="PDZ_sf"/>
</dbReference>
<dbReference type="InParanoid" id="D6Z6F5"/>
<comment type="similarity">
    <text evidence="2">Belongs to the GSP C family.</text>
</comment>